<keyword evidence="5 9" id="KW-0812">Transmembrane</keyword>
<comment type="similarity">
    <text evidence="8">Belongs to the glycosyltransferase 2 family. GtrB subfamily.</text>
</comment>
<sequence>MSREIQYSVIVPMYNEEEVIEETYRRLKKVMNELNQPYELLFIDDGSQDHTLEKMQEYSKWDQTVKVIEFARNFGHQVAITAGMDFAEGEAVVVIDADLQDPPELIKDMVLKWKEGYEVVYAKRIKRKGETVFKRVTATLYYRILKALTDIDIPINTGDFRLIDHKVCDQMKQLQEKNRFVRGLVSWVGFKQTAIEYVRDERIYGESKYPLKKMLKLSLDGITSFSYKPLKIASYLGILLSIVGFLYMLVVIYQRLFTDTTITGWSSVIVIQLFFFGIVLSILGILGEYIGRIYDESKGRPTYIVKESYGINERKSNESFIKQK</sequence>
<dbReference type="GO" id="GO:0005886">
    <property type="term" value="C:plasma membrane"/>
    <property type="evidence" value="ECO:0007669"/>
    <property type="project" value="UniProtKB-SubCell"/>
</dbReference>
<accession>N4WSW5</accession>
<dbReference type="GO" id="GO:0016757">
    <property type="term" value="F:glycosyltransferase activity"/>
    <property type="evidence" value="ECO:0007669"/>
    <property type="project" value="UniProtKB-KW"/>
</dbReference>
<evidence type="ECO:0000256" key="4">
    <source>
        <dbReference type="ARBA" id="ARBA00022679"/>
    </source>
</evidence>
<keyword evidence="2" id="KW-1003">Cell membrane</keyword>
<reference evidence="11 12" key="1">
    <citation type="submission" date="2013-03" db="EMBL/GenBank/DDBJ databases">
        <title>Draft genome sequence of Gracibacillus halophilus YIM-C55.5, a moderately halophilic and thermophilic organism from the Xiaochaidamu salt lake.</title>
        <authorList>
            <person name="Sugumar T."/>
            <person name="Polireddy D.R."/>
            <person name="Antony A."/>
            <person name="Madhava Y.R."/>
            <person name="Sivakumar N."/>
        </authorList>
    </citation>
    <scope>NUCLEOTIDE SEQUENCE [LARGE SCALE GENOMIC DNA]</scope>
    <source>
        <strain evidence="11 12">YIM-C55.5</strain>
    </source>
</reference>
<dbReference type="InterPro" id="IPR001173">
    <property type="entry name" value="Glyco_trans_2-like"/>
</dbReference>
<evidence type="ECO:0000256" key="6">
    <source>
        <dbReference type="ARBA" id="ARBA00022989"/>
    </source>
</evidence>
<dbReference type="Pfam" id="PF00535">
    <property type="entry name" value="Glycos_transf_2"/>
    <property type="match status" value="1"/>
</dbReference>
<evidence type="ECO:0000256" key="1">
    <source>
        <dbReference type="ARBA" id="ARBA00004651"/>
    </source>
</evidence>
<keyword evidence="7 9" id="KW-0472">Membrane</keyword>
<dbReference type="PANTHER" id="PTHR48090">
    <property type="entry name" value="UNDECAPRENYL-PHOSPHATE 4-DEOXY-4-FORMAMIDO-L-ARABINOSE TRANSFERASE-RELATED"/>
    <property type="match status" value="1"/>
</dbReference>
<dbReference type="SUPFAM" id="SSF53448">
    <property type="entry name" value="Nucleotide-diphospho-sugar transferases"/>
    <property type="match status" value="1"/>
</dbReference>
<gene>
    <name evidence="11" type="ORF">J416_11812</name>
</gene>
<feature type="domain" description="Glycosyltransferase 2-like" evidence="10">
    <location>
        <begin position="8"/>
        <end position="170"/>
    </location>
</feature>
<evidence type="ECO:0000256" key="9">
    <source>
        <dbReference type="SAM" id="Phobius"/>
    </source>
</evidence>
<dbReference type="OrthoDB" id="9807778at2"/>
<keyword evidence="3" id="KW-0328">Glycosyltransferase</keyword>
<evidence type="ECO:0000256" key="7">
    <source>
        <dbReference type="ARBA" id="ARBA00023136"/>
    </source>
</evidence>
<dbReference type="InterPro" id="IPR050256">
    <property type="entry name" value="Glycosyltransferase_2"/>
</dbReference>
<evidence type="ECO:0000256" key="5">
    <source>
        <dbReference type="ARBA" id="ARBA00022692"/>
    </source>
</evidence>
<dbReference type="Proteomes" id="UP000012283">
    <property type="component" value="Unassembled WGS sequence"/>
</dbReference>
<evidence type="ECO:0000256" key="3">
    <source>
        <dbReference type="ARBA" id="ARBA00022676"/>
    </source>
</evidence>
<comment type="caution">
    <text evidence="11">The sequence shown here is derived from an EMBL/GenBank/DDBJ whole genome shotgun (WGS) entry which is preliminary data.</text>
</comment>
<evidence type="ECO:0000256" key="2">
    <source>
        <dbReference type="ARBA" id="ARBA00022475"/>
    </source>
</evidence>
<name>N4WSW5_9BACI</name>
<feature type="transmembrane region" description="Helical" evidence="9">
    <location>
        <begin position="265"/>
        <end position="290"/>
    </location>
</feature>
<dbReference type="STRING" id="1308866.J416_11812"/>
<dbReference type="eggNOG" id="COG0463">
    <property type="taxonomic scope" value="Bacteria"/>
</dbReference>
<protein>
    <submittedName>
        <fullName evidence="11">Glycosyltransferase</fullName>
    </submittedName>
</protein>
<dbReference type="InterPro" id="IPR029044">
    <property type="entry name" value="Nucleotide-diphossugar_trans"/>
</dbReference>
<dbReference type="PATRIC" id="fig|1308866.3.peg.2388"/>
<dbReference type="CDD" id="cd04187">
    <property type="entry name" value="DPM1_like_bac"/>
    <property type="match status" value="1"/>
</dbReference>
<dbReference type="FunFam" id="3.90.550.10:FF:000079">
    <property type="entry name" value="Probable glycosyl transferase"/>
    <property type="match status" value="1"/>
</dbReference>
<dbReference type="PANTHER" id="PTHR48090:SF1">
    <property type="entry name" value="PROPHAGE BACTOPRENOL GLUCOSYL TRANSFERASE HOMOLOG"/>
    <property type="match status" value="1"/>
</dbReference>
<organism evidence="11 12">
    <name type="scientific">Gracilibacillus halophilus YIM-C55.5</name>
    <dbReference type="NCBI Taxonomy" id="1308866"/>
    <lineage>
        <taxon>Bacteria</taxon>
        <taxon>Bacillati</taxon>
        <taxon>Bacillota</taxon>
        <taxon>Bacilli</taxon>
        <taxon>Bacillales</taxon>
        <taxon>Bacillaceae</taxon>
        <taxon>Gracilibacillus</taxon>
    </lineage>
</organism>
<dbReference type="AlphaFoldDB" id="N4WSW5"/>
<evidence type="ECO:0000256" key="8">
    <source>
        <dbReference type="ARBA" id="ARBA00038152"/>
    </source>
</evidence>
<evidence type="ECO:0000259" key="10">
    <source>
        <dbReference type="Pfam" id="PF00535"/>
    </source>
</evidence>
<dbReference type="Gene3D" id="3.90.550.10">
    <property type="entry name" value="Spore Coat Polysaccharide Biosynthesis Protein SpsA, Chain A"/>
    <property type="match status" value="1"/>
</dbReference>
<proteinExistence type="inferred from homology"/>
<comment type="subcellular location">
    <subcellularLocation>
        <location evidence="1">Cell membrane</location>
        <topology evidence="1">Multi-pass membrane protein</topology>
    </subcellularLocation>
</comment>
<keyword evidence="12" id="KW-1185">Reference proteome</keyword>
<dbReference type="EMBL" id="APML01000054">
    <property type="protein sequence ID" value="ENH96261.1"/>
    <property type="molecule type" value="Genomic_DNA"/>
</dbReference>
<evidence type="ECO:0000313" key="12">
    <source>
        <dbReference type="Proteomes" id="UP000012283"/>
    </source>
</evidence>
<keyword evidence="4 11" id="KW-0808">Transferase</keyword>
<keyword evidence="6 9" id="KW-1133">Transmembrane helix</keyword>
<evidence type="ECO:0000313" key="11">
    <source>
        <dbReference type="EMBL" id="ENH96261.1"/>
    </source>
</evidence>
<dbReference type="RefSeq" id="WP_003471600.1">
    <property type="nucleotide sequence ID" value="NZ_APML01000054.1"/>
</dbReference>
<feature type="transmembrane region" description="Helical" evidence="9">
    <location>
        <begin position="232"/>
        <end position="253"/>
    </location>
</feature>